<accession>A0A316GBQ7</accession>
<evidence type="ECO:0000313" key="1">
    <source>
        <dbReference type="EMBL" id="PWK58361.1"/>
    </source>
</evidence>
<dbReference type="AlphaFoldDB" id="A0A316GBQ7"/>
<sequence>MQTISRPRSTRYSRIHLTSKEISHILAKTDEVLRGDQLEYTATEFISQMKFEIQDYFNGREGMDD</sequence>
<gene>
    <name evidence="1" type="ORF">C8D95_101174</name>
</gene>
<evidence type="ECO:0000313" key="2">
    <source>
        <dbReference type="Proteomes" id="UP000245390"/>
    </source>
</evidence>
<name>A0A316GBQ7_9RHOB</name>
<proteinExistence type="predicted"/>
<keyword evidence="2" id="KW-1185">Reference proteome</keyword>
<protein>
    <submittedName>
        <fullName evidence="1">Uncharacterized protein</fullName>
    </submittedName>
</protein>
<dbReference type="RefSeq" id="WP_109757269.1">
    <property type="nucleotide sequence ID" value="NZ_CP034588.1"/>
</dbReference>
<reference evidence="1 2" key="1">
    <citation type="submission" date="2018-05" db="EMBL/GenBank/DDBJ databases">
        <title>Genomic Encyclopedia of Type Strains, Phase IV (KMG-IV): sequencing the most valuable type-strain genomes for metagenomic binning, comparative biology and taxonomic classification.</title>
        <authorList>
            <person name="Goeker M."/>
        </authorList>
    </citation>
    <scope>NUCLEOTIDE SEQUENCE [LARGE SCALE GENOMIC DNA]</scope>
    <source>
        <strain evidence="1 2">DSM 103371</strain>
    </source>
</reference>
<dbReference type="Proteomes" id="UP000245390">
    <property type="component" value="Unassembled WGS sequence"/>
</dbReference>
<dbReference type="EMBL" id="QGGV01000001">
    <property type="protein sequence ID" value="PWK58361.1"/>
    <property type="molecule type" value="Genomic_DNA"/>
</dbReference>
<organism evidence="1 2">
    <name type="scientific">Silicimonas algicola</name>
    <dbReference type="NCBI Taxonomy" id="1826607"/>
    <lineage>
        <taxon>Bacteria</taxon>
        <taxon>Pseudomonadati</taxon>
        <taxon>Pseudomonadota</taxon>
        <taxon>Alphaproteobacteria</taxon>
        <taxon>Rhodobacterales</taxon>
        <taxon>Paracoccaceae</taxon>
    </lineage>
</organism>
<comment type="caution">
    <text evidence="1">The sequence shown here is derived from an EMBL/GenBank/DDBJ whole genome shotgun (WGS) entry which is preliminary data.</text>
</comment>
<dbReference type="KEGG" id="salo:EF888_02335"/>